<name>A0AAI9KVE9_AERCA</name>
<dbReference type="RefSeq" id="WP_223920479.1">
    <property type="nucleotide sequence ID" value="NZ_BPNL01000082.1"/>
</dbReference>
<comment type="caution">
    <text evidence="2">The sequence shown here is derived from an EMBL/GenBank/DDBJ whole genome shotgun (WGS) entry which is preliminary data.</text>
</comment>
<protein>
    <recommendedName>
        <fullName evidence="1">ChrB N-terminal domain-containing protein</fullName>
    </recommendedName>
</protein>
<dbReference type="EMBL" id="BPNL01000082">
    <property type="protein sequence ID" value="GJA56637.1"/>
    <property type="molecule type" value="Genomic_DNA"/>
</dbReference>
<dbReference type="Pfam" id="PF20229">
    <property type="entry name" value="ChrB_N"/>
    <property type="match status" value="1"/>
</dbReference>
<accession>A0AAI9KVE9</accession>
<dbReference type="InterPro" id="IPR046858">
    <property type="entry name" value="ChrB_N"/>
</dbReference>
<gene>
    <name evidence="2" type="ORF">KAM348_40600</name>
</gene>
<evidence type="ECO:0000313" key="2">
    <source>
        <dbReference type="EMBL" id="GJA56637.1"/>
    </source>
</evidence>
<feature type="domain" description="ChrB N-terminal" evidence="1">
    <location>
        <begin position="19"/>
        <end position="143"/>
    </location>
</feature>
<organism evidence="2 3">
    <name type="scientific">Aeromonas caviae</name>
    <name type="common">Aeromonas punctata</name>
    <dbReference type="NCBI Taxonomy" id="648"/>
    <lineage>
        <taxon>Bacteria</taxon>
        <taxon>Pseudomonadati</taxon>
        <taxon>Pseudomonadota</taxon>
        <taxon>Gammaproteobacteria</taxon>
        <taxon>Aeromonadales</taxon>
        <taxon>Aeromonadaceae</taxon>
        <taxon>Aeromonas</taxon>
    </lineage>
</organism>
<proteinExistence type="predicted"/>
<reference evidence="2" key="1">
    <citation type="submission" date="2021-07" db="EMBL/GenBank/DDBJ databases">
        <title>Draft genome sequence of carbapenem-resistant Aeromonas spp. in Japan.</title>
        <authorList>
            <person name="Maehana S."/>
            <person name="Suzuki M."/>
            <person name="Kitasato H."/>
        </authorList>
    </citation>
    <scope>NUCLEOTIDE SEQUENCE</scope>
    <source>
        <strain evidence="2">KAM348</strain>
    </source>
</reference>
<dbReference type="AlphaFoldDB" id="A0AAI9KVE9"/>
<evidence type="ECO:0000259" key="1">
    <source>
        <dbReference type="Pfam" id="PF20229"/>
    </source>
</evidence>
<evidence type="ECO:0000313" key="3">
    <source>
        <dbReference type="Proteomes" id="UP000887009"/>
    </source>
</evidence>
<dbReference type="Proteomes" id="UP000887009">
    <property type="component" value="Unassembled WGS sequence"/>
</dbReference>
<sequence length="155" mass="17392">MKLWLALVIGLPTANATARMRAWRTLKASGAAVLRDGVYLLPHSQDCLETFQAVEHDILAINGTAYLLPVHDPDGERFAPLFDRREDYMQLHEDIERCLSQLTSQTAQASIKHARKLRKAMTSLNKIDFFPGEVRSQVSAKLSELEQSCASVMTH</sequence>